<evidence type="ECO:0000256" key="5">
    <source>
        <dbReference type="ARBA" id="ARBA00023077"/>
    </source>
</evidence>
<dbReference type="EMBL" id="BSOA01000003">
    <property type="protein sequence ID" value="GLQ86831.1"/>
    <property type="molecule type" value="Genomic_DNA"/>
</dbReference>
<evidence type="ECO:0000256" key="10">
    <source>
        <dbReference type="SAM" id="SignalP"/>
    </source>
</evidence>
<feature type="domain" description="TonB-dependent receptor plug" evidence="12">
    <location>
        <begin position="75"/>
        <end position="190"/>
    </location>
</feature>
<evidence type="ECO:0000256" key="7">
    <source>
        <dbReference type="ARBA" id="ARBA00023237"/>
    </source>
</evidence>
<protein>
    <submittedName>
        <fullName evidence="13">TonB-dependent receptor</fullName>
    </submittedName>
</protein>
<dbReference type="RefSeq" id="WP_284330254.1">
    <property type="nucleotide sequence ID" value="NZ_BSOA01000003.1"/>
</dbReference>
<dbReference type="CDD" id="cd01347">
    <property type="entry name" value="ligand_gated_channel"/>
    <property type="match status" value="1"/>
</dbReference>
<keyword evidence="10" id="KW-0732">Signal</keyword>
<feature type="chain" id="PRO_5045237843" evidence="10">
    <location>
        <begin position="26"/>
        <end position="909"/>
    </location>
</feature>
<evidence type="ECO:0000256" key="8">
    <source>
        <dbReference type="PROSITE-ProRule" id="PRU01360"/>
    </source>
</evidence>
<dbReference type="SUPFAM" id="SSF56935">
    <property type="entry name" value="Porins"/>
    <property type="match status" value="1"/>
</dbReference>
<keyword evidence="3 8" id="KW-1134">Transmembrane beta strand</keyword>
<dbReference type="Pfam" id="PF07715">
    <property type="entry name" value="Plug"/>
    <property type="match status" value="1"/>
</dbReference>
<evidence type="ECO:0000256" key="1">
    <source>
        <dbReference type="ARBA" id="ARBA00004571"/>
    </source>
</evidence>
<evidence type="ECO:0000313" key="14">
    <source>
        <dbReference type="Proteomes" id="UP001156627"/>
    </source>
</evidence>
<evidence type="ECO:0000256" key="9">
    <source>
        <dbReference type="RuleBase" id="RU003357"/>
    </source>
</evidence>
<evidence type="ECO:0000259" key="12">
    <source>
        <dbReference type="Pfam" id="PF07715"/>
    </source>
</evidence>
<evidence type="ECO:0000259" key="11">
    <source>
        <dbReference type="Pfam" id="PF00593"/>
    </source>
</evidence>
<dbReference type="NCBIfam" id="TIGR01782">
    <property type="entry name" value="TonB-Xanth-Caul"/>
    <property type="match status" value="1"/>
</dbReference>
<dbReference type="InterPro" id="IPR039426">
    <property type="entry name" value="TonB-dep_rcpt-like"/>
</dbReference>
<dbReference type="Proteomes" id="UP001156627">
    <property type="component" value="Unassembled WGS sequence"/>
</dbReference>
<evidence type="ECO:0000256" key="3">
    <source>
        <dbReference type="ARBA" id="ARBA00022452"/>
    </source>
</evidence>
<evidence type="ECO:0000256" key="4">
    <source>
        <dbReference type="ARBA" id="ARBA00022692"/>
    </source>
</evidence>
<dbReference type="InterPro" id="IPR012910">
    <property type="entry name" value="Plug_dom"/>
</dbReference>
<feature type="signal peptide" evidence="10">
    <location>
        <begin position="1"/>
        <end position="25"/>
    </location>
</feature>
<dbReference type="Gene3D" id="2.170.130.10">
    <property type="entry name" value="TonB-dependent receptor, plug domain"/>
    <property type="match status" value="1"/>
</dbReference>
<sequence>MSHRKTLLAASIIAGLWCVSGALYAQDNSQTSSQANQQNSAEKANKEKIKELSTITVTGIRSSQELSLDTKRADNTHVEVVSAEDIGKLPAKNVADTLQRLPGVNISSSSASEGAFDEVDRVSLRGTNPSMTQTTINGHTVATGDWFVLNQVQTVGRSVSYSLLPSEIVSQVVVHKTSEASLLEGGSAGSVDIVTRKPLEYAKEFTAEASIGGVYADLPGTTKPQFSGLFNYKSPDNTFGVLGQAFYEERSLQREGQEVVGGYNSTTLNGKTYYYPNEIGNAFFTQTRKREGGAFDVEFKPSDNLTLDLNGFYSLMKADNYNRNYMLWTSSVLGAGGQLTNVQTQGNVITHADLAPGTNAPYGIYDQISRPGAASRTWYVALDAAWKVTDKLSFHGQAGTTHGAGDSPHQNVLELGENNAGSGGWQMNGLGTPISWYEGAVNNSPSTMVPSAGWIFGEQSIHMVDKENWVQGDGELDFDGPMSSLQFGARYSSHTRQSLEDIAQGPLNGMPTQAQLPAGGYGNYPGDFGSQLGATVPGSVWFYTPSQLATIDGQFANRNPVTRFYWNDIYSVKEKDSAVYLQANFDGDRWGGNVGVRYVHTGETINDATTSPDASASSAIGPITTSAFGPYYWNTIKHSYNKVLPSANLKFDLTDDVIARMAVSQTLTRPDYSAMAGSVSLDDLTHTGAGGNPALKPLISTNFDGALEWYFAPRGLLSASVYNMSLHNYVNFGDVNRVYKDIQASTLAGHDVFSTYTVTVPSNVNGNVKGVELAYIQPIGKNFGVETNYTFASAHADNGQPLEGTSKHTFNASVYFENDLFNARLAYTYRSSFYDTVSHGANYFQAGVGNLAFSAGYKITDWMSVTFDAMNLNNPKWRYYYQDNNTFGKQPYAFYVNGRQYYFNLRFKF</sequence>
<dbReference type="Pfam" id="PF00593">
    <property type="entry name" value="TonB_dep_Rec_b-barrel"/>
    <property type="match status" value="1"/>
</dbReference>
<dbReference type="InterPro" id="IPR000531">
    <property type="entry name" value="Beta-barrel_TonB"/>
</dbReference>
<keyword evidence="4 8" id="KW-0812">Transmembrane</keyword>
<dbReference type="PANTHER" id="PTHR40980:SF3">
    <property type="entry name" value="TONB-DEPENDENT RECEPTOR-LIKE BETA-BARREL DOMAIN-CONTAINING PROTEIN"/>
    <property type="match status" value="1"/>
</dbReference>
<keyword evidence="5 9" id="KW-0798">TonB box</keyword>
<name>A0ABQ5X5F6_9GAMM</name>
<keyword evidence="6 8" id="KW-0472">Membrane</keyword>
<dbReference type="PANTHER" id="PTHR40980">
    <property type="entry name" value="PLUG DOMAIN-CONTAINING PROTEIN"/>
    <property type="match status" value="1"/>
</dbReference>
<feature type="domain" description="TonB-dependent receptor-like beta-barrel" evidence="11">
    <location>
        <begin position="431"/>
        <end position="872"/>
    </location>
</feature>
<keyword evidence="2 8" id="KW-0813">Transport</keyword>
<gene>
    <name evidence="13" type="primary">iroN_1</name>
    <name evidence="13" type="ORF">GCM10007898_03970</name>
</gene>
<dbReference type="InterPro" id="IPR036942">
    <property type="entry name" value="Beta-barrel_TonB_sf"/>
</dbReference>
<accession>A0ABQ5X5F6</accession>
<keyword evidence="7 8" id="KW-0998">Cell outer membrane</keyword>
<dbReference type="InterPro" id="IPR037066">
    <property type="entry name" value="Plug_dom_sf"/>
</dbReference>
<proteinExistence type="inferred from homology"/>
<evidence type="ECO:0000256" key="2">
    <source>
        <dbReference type="ARBA" id="ARBA00022448"/>
    </source>
</evidence>
<keyword evidence="13" id="KW-0675">Receptor</keyword>
<organism evidence="13 14">
    <name type="scientific">Dyella flagellata</name>
    <dbReference type="NCBI Taxonomy" id="1867833"/>
    <lineage>
        <taxon>Bacteria</taxon>
        <taxon>Pseudomonadati</taxon>
        <taxon>Pseudomonadota</taxon>
        <taxon>Gammaproteobacteria</taxon>
        <taxon>Lysobacterales</taxon>
        <taxon>Rhodanobacteraceae</taxon>
        <taxon>Dyella</taxon>
    </lineage>
</organism>
<reference evidence="14" key="1">
    <citation type="journal article" date="2019" name="Int. J. Syst. Evol. Microbiol.">
        <title>The Global Catalogue of Microorganisms (GCM) 10K type strain sequencing project: providing services to taxonomists for standard genome sequencing and annotation.</title>
        <authorList>
            <consortium name="The Broad Institute Genomics Platform"/>
            <consortium name="The Broad Institute Genome Sequencing Center for Infectious Disease"/>
            <person name="Wu L."/>
            <person name="Ma J."/>
        </authorList>
    </citation>
    <scope>NUCLEOTIDE SEQUENCE [LARGE SCALE GENOMIC DNA]</scope>
    <source>
        <strain evidence="14">NBRC 111981</strain>
    </source>
</reference>
<keyword evidence="14" id="KW-1185">Reference proteome</keyword>
<dbReference type="InterPro" id="IPR010104">
    <property type="entry name" value="TonB_rcpt_bac"/>
</dbReference>
<comment type="similarity">
    <text evidence="8 9">Belongs to the TonB-dependent receptor family.</text>
</comment>
<evidence type="ECO:0000313" key="13">
    <source>
        <dbReference type="EMBL" id="GLQ86831.1"/>
    </source>
</evidence>
<comment type="caution">
    <text evidence="13">The sequence shown here is derived from an EMBL/GenBank/DDBJ whole genome shotgun (WGS) entry which is preliminary data.</text>
</comment>
<dbReference type="PROSITE" id="PS52016">
    <property type="entry name" value="TONB_DEPENDENT_REC_3"/>
    <property type="match status" value="1"/>
</dbReference>
<dbReference type="Gene3D" id="2.40.170.20">
    <property type="entry name" value="TonB-dependent receptor, beta-barrel domain"/>
    <property type="match status" value="1"/>
</dbReference>
<comment type="subcellular location">
    <subcellularLocation>
        <location evidence="1 8">Cell outer membrane</location>
        <topology evidence="1 8">Multi-pass membrane protein</topology>
    </subcellularLocation>
</comment>
<evidence type="ECO:0000256" key="6">
    <source>
        <dbReference type="ARBA" id="ARBA00023136"/>
    </source>
</evidence>